<sequence>MTSVRVFNDQPYLHRGTGAFSCMGEALSVGERLDASGYCLDAVDVLPGGAALRFESSMTGLVYAVDDFSFRW</sequence>
<keyword evidence="2" id="KW-1185">Reference proteome</keyword>
<protein>
    <submittedName>
        <fullName evidence="1">Uncharacterized protein</fullName>
    </submittedName>
</protein>
<reference evidence="1 2" key="1">
    <citation type="submission" date="2018-01" db="EMBL/GenBank/DDBJ databases">
        <title>Whole genome analyses suggest that Burkholderia sensu lato contains two further novel genera in the rhizoxinica-symbiotica group Mycetohabitans gen. nov., and Trinickia gen. nov.: implications for the evolution of diazotrophy and nodulation in the Burkholderiaceae.</title>
        <authorList>
            <person name="Estrada-de los Santos P."/>
            <person name="Palmer M."/>
            <person name="Chavez-Ramirez B."/>
            <person name="Beukes C."/>
            <person name="Steenkamp E.T."/>
            <person name="Hirsch A.M."/>
            <person name="Manyaka P."/>
            <person name="Maluk M."/>
            <person name="Lafos M."/>
            <person name="Crook M."/>
            <person name="Gross E."/>
            <person name="Simon M.F."/>
            <person name="Bueno dos Reis Junior F."/>
            <person name="Poole P.S."/>
            <person name="Venter S.N."/>
            <person name="James E.K."/>
        </authorList>
    </citation>
    <scope>NUCLEOTIDE SEQUENCE [LARGE SCALE GENOMIC DNA]</scope>
    <source>
        <strain evidence="1 2">GP25-8</strain>
    </source>
</reference>
<dbReference type="AlphaFoldDB" id="A0A2N7WE10"/>
<evidence type="ECO:0000313" key="1">
    <source>
        <dbReference type="EMBL" id="PMS27676.1"/>
    </source>
</evidence>
<dbReference type="EMBL" id="PNYB01000002">
    <property type="protein sequence ID" value="PMS27676.1"/>
    <property type="molecule type" value="Genomic_DNA"/>
</dbReference>
<gene>
    <name evidence="1" type="ORF">C0Z19_03115</name>
</gene>
<proteinExistence type="predicted"/>
<accession>A0A2N7WE10</accession>
<name>A0A2N7WE10_9BURK</name>
<evidence type="ECO:0000313" key="2">
    <source>
        <dbReference type="Proteomes" id="UP000235347"/>
    </source>
</evidence>
<dbReference type="Proteomes" id="UP000235347">
    <property type="component" value="Unassembled WGS sequence"/>
</dbReference>
<organism evidence="1 2">
    <name type="scientific">Trinickia soli</name>
    <dbReference type="NCBI Taxonomy" id="380675"/>
    <lineage>
        <taxon>Bacteria</taxon>
        <taxon>Pseudomonadati</taxon>
        <taxon>Pseudomonadota</taxon>
        <taxon>Betaproteobacteria</taxon>
        <taxon>Burkholderiales</taxon>
        <taxon>Burkholderiaceae</taxon>
        <taxon>Trinickia</taxon>
    </lineage>
</organism>
<comment type="caution">
    <text evidence="1">The sequence shown here is derived from an EMBL/GenBank/DDBJ whole genome shotgun (WGS) entry which is preliminary data.</text>
</comment>